<comment type="caution">
    <text evidence="3">The sequence shown here is derived from an EMBL/GenBank/DDBJ whole genome shotgun (WGS) entry which is preliminary data.</text>
</comment>
<dbReference type="AlphaFoldDB" id="A0ABD5W3L0"/>
<name>A0ABD5W3L0_9EURY</name>
<sequence length="434" mass="46356">MSSTERVTDGEWAVGVSVLLLGTGILTGSPVLVGLAAMPLGFVAAAGFDTALEPSVTLERVFDPEGGPTTTEGGLQGNPGERVTVQLTVHNTGTDPLVDLRLVDSVPSELPVVAGTHRAAVTLGPGERESIEYELELRRGEYAFDAVEVQSEGFGGTVLRTETTTADGAQALRCIPFVEEVPLGDGANDYAGQIPTDEGGSGVEFYSVRDYEPGDPIRSIDWRRYANSRELATVEFRAERATRVVCLVDSRQSQRRAQSTDHLPALDLSVAAAEQTFDAVVDADYPIGVVGIKNRAQLVVEPGEDEMTRQRGTELLAALRSHETSKHAQSHWGEPTATVPTLLPGEAQIVLFSSFVDDIPLALVKRLCVHGYPVCVVSPDVASDREDTAGRLAAVTRRTRLATARQAGARVVDWDAGDSIGTVLKRVVTEVSSR</sequence>
<dbReference type="RefSeq" id="WP_267163594.1">
    <property type="nucleotide sequence ID" value="NZ_CP112972.1"/>
</dbReference>
<organism evidence="3 4">
    <name type="scientific">Halovenus salina</name>
    <dbReference type="NCBI Taxonomy" id="1510225"/>
    <lineage>
        <taxon>Archaea</taxon>
        <taxon>Methanobacteriati</taxon>
        <taxon>Methanobacteriota</taxon>
        <taxon>Stenosarchaea group</taxon>
        <taxon>Halobacteria</taxon>
        <taxon>Halobacteriales</taxon>
        <taxon>Haloarculaceae</taxon>
        <taxon>Halovenus</taxon>
    </lineage>
</organism>
<dbReference type="InterPro" id="IPR002881">
    <property type="entry name" value="DUF58"/>
</dbReference>
<dbReference type="Proteomes" id="UP001596445">
    <property type="component" value="Unassembled WGS sequence"/>
</dbReference>
<dbReference type="EMBL" id="JBHSZI010000001">
    <property type="protein sequence ID" value="MFC7057803.1"/>
    <property type="molecule type" value="Genomic_DNA"/>
</dbReference>
<evidence type="ECO:0000313" key="4">
    <source>
        <dbReference type="Proteomes" id="UP001596445"/>
    </source>
</evidence>
<evidence type="ECO:0000259" key="2">
    <source>
        <dbReference type="Pfam" id="PF01882"/>
    </source>
</evidence>
<keyword evidence="1" id="KW-0812">Transmembrane</keyword>
<evidence type="ECO:0000313" key="3">
    <source>
        <dbReference type="EMBL" id="MFC7057803.1"/>
    </source>
</evidence>
<reference evidence="3 4" key="1">
    <citation type="journal article" date="2019" name="Int. J. Syst. Evol. Microbiol.">
        <title>The Global Catalogue of Microorganisms (GCM) 10K type strain sequencing project: providing services to taxonomists for standard genome sequencing and annotation.</title>
        <authorList>
            <consortium name="The Broad Institute Genomics Platform"/>
            <consortium name="The Broad Institute Genome Sequencing Center for Infectious Disease"/>
            <person name="Wu L."/>
            <person name="Ma J."/>
        </authorList>
    </citation>
    <scope>NUCLEOTIDE SEQUENCE [LARGE SCALE GENOMIC DNA]</scope>
    <source>
        <strain evidence="3 4">JCM 30072</strain>
    </source>
</reference>
<keyword evidence="4" id="KW-1185">Reference proteome</keyword>
<keyword evidence="1" id="KW-0472">Membrane</keyword>
<feature type="domain" description="DUF58" evidence="2">
    <location>
        <begin position="207"/>
        <end position="356"/>
    </location>
</feature>
<keyword evidence="1" id="KW-1133">Transmembrane helix</keyword>
<dbReference type="PANTHER" id="PTHR33608">
    <property type="entry name" value="BLL2464 PROTEIN"/>
    <property type="match status" value="1"/>
</dbReference>
<dbReference type="Pfam" id="PF01882">
    <property type="entry name" value="DUF58"/>
    <property type="match status" value="1"/>
</dbReference>
<feature type="transmembrane region" description="Helical" evidence="1">
    <location>
        <begin position="12"/>
        <end position="33"/>
    </location>
</feature>
<proteinExistence type="predicted"/>
<dbReference type="GeneID" id="76629730"/>
<dbReference type="PANTHER" id="PTHR33608:SF6">
    <property type="entry name" value="BLL2464 PROTEIN"/>
    <property type="match status" value="1"/>
</dbReference>
<gene>
    <name evidence="3" type="ORF">ACFQQG_06020</name>
</gene>
<accession>A0ABD5W3L0</accession>
<protein>
    <submittedName>
        <fullName evidence="3">DUF58 domain-containing protein</fullName>
    </submittedName>
</protein>
<evidence type="ECO:0000256" key="1">
    <source>
        <dbReference type="SAM" id="Phobius"/>
    </source>
</evidence>